<name>A0A8H5BJM4_9AGAR</name>
<feature type="compositionally biased region" description="Low complexity" evidence="1">
    <location>
        <begin position="702"/>
        <end position="711"/>
    </location>
</feature>
<dbReference type="SUPFAM" id="SSF54277">
    <property type="entry name" value="CAD &amp; PB1 domains"/>
    <property type="match status" value="1"/>
</dbReference>
<dbReference type="AlphaFoldDB" id="A0A8H5BJM4"/>
<evidence type="ECO:0000313" key="4">
    <source>
        <dbReference type="Proteomes" id="UP000541558"/>
    </source>
</evidence>
<dbReference type="InterPro" id="IPR053793">
    <property type="entry name" value="PB1-like"/>
</dbReference>
<reference evidence="3 4" key="1">
    <citation type="journal article" date="2020" name="ISME J.">
        <title>Uncovering the hidden diversity of litter-decomposition mechanisms in mushroom-forming fungi.</title>
        <authorList>
            <person name="Floudas D."/>
            <person name="Bentzer J."/>
            <person name="Ahren D."/>
            <person name="Johansson T."/>
            <person name="Persson P."/>
            <person name="Tunlid A."/>
        </authorList>
    </citation>
    <scope>NUCLEOTIDE SEQUENCE [LARGE SCALE GENOMIC DNA]</scope>
    <source>
        <strain evidence="3 4">CBS 175.51</strain>
    </source>
</reference>
<comment type="caution">
    <text evidence="3">The sequence shown here is derived from an EMBL/GenBank/DDBJ whole genome shotgun (WGS) entry which is preliminary data.</text>
</comment>
<dbReference type="OrthoDB" id="661148at2759"/>
<feature type="domain" description="PB1" evidence="2">
    <location>
        <begin position="1"/>
        <end position="85"/>
    </location>
</feature>
<dbReference type="Proteomes" id="UP000541558">
    <property type="component" value="Unassembled WGS sequence"/>
</dbReference>
<dbReference type="Gene3D" id="3.10.20.90">
    <property type="entry name" value="Phosphatidylinositol 3-kinase Catalytic Subunit, Chain A, domain 1"/>
    <property type="match status" value="1"/>
</dbReference>
<feature type="compositionally biased region" description="Pro residues" evidence="1">
    <location>
        <begin position="392"/>
        <end position="404"/>
    </location>
</feature>
<feature type="compositionally biased region" description="Basic residues" evidence="1">
    <location>
        <begin position="375"/>
        <end position="388"/>
    </location>
</feature>
<evidence type="ECO:0000259" key="2">
    <source>
        <dbReference type="PROSITE" id="PS51745"/>
    </source>
</evidence>
<feature type="region of interest" description="Disordered" evidence="1">
    <location>
        <begin position="342"/>
        <end position="583"/>
    </location>
</feature>
<dbReference type="InterPro" id="IPR000270">
    <property type="entry name" value="PB1_dom"/>
</dbReference>
<feature type="region of interest" description="Disordered" evidence="1">
    <location>
        <begin position="211"/>
        <end position="249"/>
    </location>
</feature>
<dbReference type="PROSITE" id="PS51745">
    <property type="entry name" value="PB1"/>
    <property type="match status" value="1"/>
</dbReference>
<gene>
    <name evidence="3" type="ORF">D9611_005641</name>
</gene>
<keyword evidence="4" id="KW-1185">Reference proteome</keyword>
<organism evidence="3 4">
    <name type="scientific">Ephemerocybe angulata</name>
    <dbReference type="NCBI Taxonomy" id="980116"/>
    <lineage>
        <taxon>Eukaryota</taxon>
        <taxon>Fungi</taxon>
        <taxon>Dikarya</taxon>
        <taxon>Basidiomycota</taxon>
        <taxon>Agaricomycotina</taxon>
        <taxon>Agaricomycetes</taxon>
        <taxon>Agaricomycetidae</taxon>
        <taxon>Agaricales</taxon>
        <taxon>Agaricineae</taxon>
        <taxon>Psathyrellaceae</taxon>
        <taxon>Ephemerocybe</taxon>
    </lineage>
</organism>
<dbReference type="EMBL" id="JAACJK010000166">
    <property type="protein sequence ID" value="KAF5323362.1"/>
    <property type="molecule type" value="Genomic_DNA"/>
</dbReference>
<feature type="compositionally biased region" description="Pro residues" evidence="1">
    <location>
        <begin position="412"/>
        <end position="451"/>
    </location>
</feature>
<proteinExistence type="predicted"/>
<accession>A0A8H5BJM4</accession>
<feature type="compositionally biased region" description="Pro residues" evidence="1">
    <location>
        <begin position="355"/>
        <end position="370"/>
    </location>
</feature>
<evidence type="ECO:0000256" key="1">
    <source>
        <dbReference type="SAM" id="MobiDB-lite"/>
    </source>
</evidence>
<feature type="compositionally biased region" description="Basic and acidic residues" evidence="1">
    <location>
        <begin position="552"/>
        <end position="575"/>
    </location>
</feature>
<sequence>MPVLFKLKCGEEGRRLTFPELPSWTVLSSRLTSLFGIPLDKLGVSYTDPDGDEITLNTEEELLDYYETSHANQPGQPLRLKVVDLAFLRGPTLTPNAIPFVFEADDDWQRLPSFQGLSDVELLKRSSGLETPHAFVEVVESVAEDPLAVNDHDDNASASTAHPTTDKGKSREALSFPSTASLIDEEVGEKHPIHVMNRSMGVNSIPINDETEEQSTRDTTPAPLPDTADDSHEDDPPLPSMESNTEQPGVSLTEDIATLLASLNNAVAANPELSQTFRRIVQNASSGSYWRAHRDTLHQTVNQMTESMGVATDEFRRNAEAEAARNISQTLGSLFQGFSFASQGPLENEDVPSSTPGPPEVPRGSPPIPGSFPRGHGHPRHHHGRRFHVPWGGPPPPPPPPPQIGPQHIFGYPPPPPPPPPGAAHPMHGFPPPPPPPAQHFGFPPPFPPFHNTPGHQATPLGPIITPEERTVYPSAPPKGPSRFTGVTGPGATVINEESQSPLNADKIWDPETRPSWLPPPPSLEPLEPQSSQGKLSPHELRTAVEAAKAQYKAEKERYRRERDERRRAKGERRGPANITPVVASSPLPISREISQDEEVHALPLGRSSSHIVSHARGPFPQLEMVSVPRRSATLGGRRSEEQQSRVQSRIIKRLADMGFSETSYPSLPDQVKAQLSQDMTFSKEMEDEIVTNLLETLLATSPTSPTTRTPIASGSGIRENIDLGPGGWH</sequence>
<evidence type="ECO:0000313" key="3">
    <source>
        <dbReference type="EMBL" id="KAF5323362.1"/>
    </source>
</evidence>
<protein>
    <recommendedName>
        <fullName evidence="2">PB1 domain-containing protein</fullName>
    </recommendedName>
</protein>
<feature type="region of interest" description="Disordered" evidence="1">
    <location>
        <begin position="149"/>
        <end position="188"/>
    </location>
</feature>
<feature type="region of interest" description="Disordered" evidence="1">
    <location>
        <begin position="702"/>
        <end position="730"/>
    </location>
</feature>
<dbReference type="Pfam" id="PF00564">
    <property type="entry name" value="PB1"/>
    <property type="match status" value="1"/>
</dbReference>